<dbReference type="eggNOG" id="KOG0192">
    <property type="taxonomic scope" value="Eukaryota"/>
</dbReference>
<evidence type="ECO:0000313" key="3">
    <source>
        <dbReference type="Proteomes" id="UP000030748"/>
    </source>
</evidence>
<dbReference type="GO" id="GO:0004672">
    <property type="term" value="F:protein kinase activity"/>
    <property type="evidence" value="ECO:0007669"/>
    <property type="project" value="InterPro"/>
</dbReference>
<dbReference type="STRING" id="4155.A0A022RJD5"/>
<gene>
    <name evidence="2" type="ORF">MIMGU_mgv1a0029382mg</name>
</gene>
<evidence type="ECO:0000259" key="1">
    <source>
        <dbReference type="Pfam" id="PF07714"/>
    </source>
</evidence>
<dbReference type="EMBL" id="KI630460">
    <property type="protein sequence ID" value="EYU38985.1"/>
    <property type="molecule type" value="Genomic_DNA"/>
</dbReference>
<evidence type="ECO:0000313" key="2">
    <source>
        <dbReference type="EMBL" id="EYU38985.1"/>
    </source>
</evidence>
<dbReference type="AlphaFoldDB" id="A0A022RJD5"/>
<dbReference type="Pfam" id="PF07714">
    <property type="entry name" value="PK_Tyr_Ser-Thr"/>
    <property type="match status" value="1"/>
</dbReference>
<feature type="domain" description="Serine-threonine/tyrosine-protein kinase catalytic" evidence="1">
    <location>
        <begin position="9"/>
        <end position="45"/>
    </location>
</feature>
<dbReference type="Gene3D" id="1.10.510.10">
    <property type="entry name" value="Transferase(Phosphotransferase) domain 1"/>
    <property type="match status" value="1"/>
</dbReference>
<accession>A0A022RJD5</accession>
<proteinExistence type="predicted"/>
<protein>
    <recommendedName>
        <fullName evidence="1">Serine-threonine/tyrosine-protein kinase catalytic domain-containing protein</fullName>
    </recommendedName>
</protein>
<reference evidence="2 3" key="1">
    <citation type="journal article" date="2013" name="Proc. Natl. Acad. Sci. U.S.A.">
        <title>Fine-scale variation in meiotic recombination in Mimulus inferred from population shotgun sequencing.</title>
        <authorList>
            <person name="Hellsten U."/>
            <person name="Wright K.M."/>
            <person name="Jenkins J."/>
            <person name="Shu S."/>
            <person name="Yuan Y."/>
            <person name="Wessler S.R."/>
            <person name="Schmutz J."/>
            <person name="Willis J.H."/>
            <person name="Rokhsar D.S."/>
        </authorList>
    </citation>
    <scope>NUCLEOTIDE SEQUENCE [LARGE SCALE GENOMIC DNA]</scope>
    <source>
        <strain evidence="3">cv. DUN x IM62</strain>
    </source>
</reference>
<sequence>VVGVVGFMDRRLEIPSNIDPQVSSIITDCWRSSPEERPSFEDIILKMTELVHPGAGLIARSASVS</sequence>
<dbReference type="InterPro" id="IPR011009">
    <property type="entry name" value="Kinase-like_dom_sf"/>
</dbReference>
<organism evidence="2 3">
    <name type="scientific">Erythranthe guttata</name>
    <name type="common">Yellow monkey flower</name>
    <name type="synonym">Mimulus guttatus</name>
    <dbReference type="NCBI Taxonomy" id="4155"/>
    <lineage>
        <taxon>Eukaryota</taxon>
        <taxon>Viridiplantae</taxon>
        <taxon>Streptophyta</taxon>
        <taxon>Embryophyta</taxon>
        <taxon>Tracheophyta</taxon>
        <taxon>Spermatophyta</taxon>
        <taxon>Magnoliopsida</taxon>
        <taxon>eudicotyledons</taxon>
        <taxon>Gunneridae</taxon>
        <taxon>Pentapetalae</taxon>
        <taxon>asterids</taxon>
        <taxon>lamiids</taxon>
        <taxon>Lamiales</taxon>
        <taxon>Phrymaceae</taxon>
        <taxon>Erythranthe</taxon>
    </lineage>
</organism>
<name>A0A022RJD5_ERYGU</name>
<dbReference type="InterPro" id="IPR001245">
    <property type="entry name" value="Ser-Thr/Tyr_kinase_cat_dom"/>
</dbReference>
<dbReference type="SUPFAM" id="SSF56112">
    <property type="entry name" value="Protein kinase-like (PK-like)"/>
    <property type="match status" value="1"/>
</dbReference>
<keyword evidence="3" id="KW-1185">Reference proteome</keyword>
<feature type="non-terminal residue" evidence="2">
    <location>
        <position position="1"/>
    </location>
</feature>
<dbReference type="Proteomes" id="UP000030748">
    <property type="component" value="Unassembled WGS sequence"/>
</dbReference>